<organism evidence="1 2">
    <name type="scientific">Pseudonocardia sulfidoxydans NBRC 16205</name>
    <dbReference type="NCBI Taxonomy" id="1223511"/>
    <lineage>
        <taxon>Bacteria</taxon>
        <taxon>Bacillati</taxon>
        <taxon>Actinomycetota</taxon>
        <taxon>Actinomycetes</taxon>
        <taxon>Pseudonocardiales</taxon>
        <taxon>Pseudonocardiaceae</taxon>
        <taxon>Pseudonocardia</taxon>
    </lineage>
</organism>
<proteinExistence type="predicted"/>
<reference evidence="1 2" key="1">
    <citation type="submission" date="2019-07" db="EMBL/GenBank/DDBJ databases">
        <title>Whole genome shotgun sequence of Pseudonocardia sulfidoxydans NBRC 16205.</title>
        <authorList>
            <person name="Hosoyama A."/>
            <person name="Uohara A."/>
            <person name="Ohji S."/>
            <person name="Ichikawa N."/>
        </authorList>
    </citation>
    <scope>NUCLEOTIDE SEQUENCE [LARGE SCALE GENOMIC DNA]</scope>
    <source>
        <strain evidence="1 2">NBRC 16205</strain>
    </source>
</reference>
<keyword evidence="2" id="KW-1185">Reference proteome</keyword>
<name>A0A511DHW0_9PSEU</name>
<dbReference type="Proteomes" id="UP000321685">
    <property type="component" value="Unassembled WGS sequence"/>
</dbReference>
<sequence length="76" mass="7239">MTARVLPATAAAATACARPVWDRATRSAARRDTRAVAASGVDGGPDGGVAGGGVNGGAGGWGGTGCWGVCRPRGTG</sequence>
<accession>A0A511DHW0</accession>
<gene>
    <name evidence="1" type="ORF">PSU4_33330</name>
</gene>
<evidence type="ECO:0000313" key="1">
    <source>
        <dbReference type="EMBL" id="GEL24379.1"/>
    </source>
</evidence>
<protein>
    <submittedName>
        <fullName evidence="1">Uncharacterized protein</fullName>
    </submittedName>
</protein>
<dbReference type="PROSITE" id="PS51257">
    <property type="entry name" value="PROKAR_LIPOPROTEIN"/>
    <property type="match status" value="1"/>
</dbReference>
<comment type="caution">
    <text evidence="1">The sequence shown here is derived from an EMBL/GenBank/DDBJ whole genome shotgun (WGS) entry which is preliminary data.</text>
</comment>
<evidence type="ECO:0000313" key="2">
    <source>
        <dbReference type="Proteomes" id="UP000321685"/>
    </source>
</evidence>
<dbReference type="AlphaFoldDB" id="A0A511DHW0"/>
<dbReference type="EMBL" id="BJVJ01000032">
    <property type="protein sequence ID" value="GEL24379.1"/>
    <property type="molecule type" value="Genomic_DNA"/>
</dbReference>